<organism evidence="2 3">
    <name type="scientific">Marinobacter salinisoli</name>
    <dbReference type="NCBI Taxonomy" id="2769486"/>
    <lineage>
        <taxon>Bacteria</taxon>
        <taxon>Pseudomonadati</taxon>
        <taxon>Pseudomonadota</taxon>
        <taxon>Gammaproteobacteria</taxon>
        <taxon>Pseudomonadales</taxon>
        <taxon>Marinobacteraceae</taxon>
        <taxon>Marinobacter</taxon>
    </lineage>
</organism>
<dbReference type="InterPro" id="IPR022028">
    <property type="entry name" value="DUF3604"/>
</dbReference>
<sequence length="631" mass="70353">MISPTIRMVAPLVLAFALASTANAQARFPEVDPDQIYSPYPEQTFPNTVYFGDTHLHTSYSVDAGMGGNTVTPEGAYRFALGYEVESSTGLRAKLKRPLDFLVVADHAENLGLAPLIDRSAPVVLDNPQAKRYHDMVKAGNGYEAFLDWLSHQGKAEDPIKDPSMSRTAWNEIIDMAEKYNQPGRFTAIIGFEWTTNVDGNNLHRNVLFRGGKEAASQIVPFSQYDSRDPEDLWAWMSEYEKKTGDRALAIPHNGNLSNGMMFAPTTLTTQEPLDADYANRRSEWEPVVEVIQPKGYGEAHPFLSPNDEFADFALIDGTNLNGTEAKTDDMLQYEYAREALKSGLAYEEELGENPFKFGMIGSTDAHGGLASSEENNWFGKANIVEPSPERWKDVLIKSPVDDSLSINALSLNASGLAAVWARENTREAIWDAFKRREVYATSGTRIRVRVFGGFDFTEDDLYKSNLAEHAYEVGVPMGGDLSEAPSDKSPRFLVRALRDPDGANLDRIQVIKGWLDAKGNTQERIYDIAVAGDRTINSDGRAEEPVGNTVDVDDASYDNSIGSATLGAYWEDPNFDPDQRAFYYMRVIEIPTPTFLAYDRKFYDLKDEMPDDATYVSQERAITSPIWYTP</sequence>
<evidence type="ECO:0000256" key="1">
    <source>
        <dbReference type="SAM" id="SignalP"/>
    </source>
</evidence>
<keyword evidence="1" id="KW-0732">Signal</keyword>
<dbReference type="Gene3D" id="3.20.20.140">
    <property type="entry name" value="Metal-dependent hydrolases"/>
    <property type="match status" value="1"/>
</dbReference>
<reference evidence="2 3" key="1">
    <citation type="submission" date="2021-03" db="EMBL/GenBank/DDBJ databases">
        <title>Genome sequencing of Marinobacter sp. LPB0319.</title>
        <authorList>
            <person name="Kim J."/>
        </authorList>
    </citation>
    <scope>NUCLEOTIDE SEQUENCE [LARGE SCALE GENOMIC DNA]</scope>
    <source>
        <strain evidence="2 3">LPB0319</strain>
    </source>
</reference>
<evidence type="ECO:0000313" key="2">
    <source>
        <dbReference type="EMBL" id="QSP94694.1"/>
    </source>
</evidence>
<name>A0ABX7MTH8_9GAMM</name>
<dbReference type="Proteomes" id="UP000663555">
    <property type="component" value="Chromosome"/>
</dbReference>
<dbReference type="RefSeq" id="WP_206643914.1">
    <property type="nucleotide sequence ID" value="NZ_CP071247.1"/>
</dbReference>
<gene>
    <name evidence="2" type="ORF">LPB19_16215</name>
</gene>
<dbReference type="InterPro" id="IPR016195">
    <property type="entry name" value="Pol/histidinol_Pase-like"/>
</dbReference>
<accession>A0ABX7MTH8</accession>
<keyword evidence="3" id="KW-1185">Reference proteome</keyword>
<feature type="signal peptide" evidence="1">
    <location>
        <begin position="1"/>
        <end position="26"/>
    </location>
</feature>
<proteinExistence type="predicted"/>
<feature type="chain" id="PRO_5045462679" evidence="1">
    <location>
        <begin position="27"/>
        <end position="631"/>
    </location>
</feature>
<evidence type="ECO:0000313" key="3">
    <source>
        <dbReference type="Proteomes" id="UP000663555"/>
    </source>
</evidence>
<dbReference type="EMBL" id="CP071247">
    <property type="protein sequence ID" value="QSP94694.1"/>
    <property type="molecule type" value="Genomic_DNA"/>
</dbReference>
<dbReference type="Pfam" id="PF12228">
    <property type="entry name" value="DUF3604"/>
    <property type="match status" value="1"/>
</dbReference>
<dbReference type="SUPFAM" id="SSF89550">
    <property type="entry name" value="PHP domain-like"/>
    <property type="match status" value="1"/>
</dbReference>
<protein>
    <submittedName>
        <fullName evidence="2">DUF3604 domain-containing protein</fullName>
    </submittedName>
</protein>